<feature type="region of interest" description="Disordered" evidence="1">
    <location>
        <begin position="43"/>
        <end position="64"/>
    </location>
</feature>
<dbReference type="EMBL" id="AP019377">
    <property type="protein sequence ID" value="BBH94530.1"/>
    <property type="molecule type" value="Genomic_DNA"/>
</dbReference>
<reference evidence="2" key="1">
    <citation type="submission" date="2018-12" db="EMBL/GenBank/DDBJ databases">
        <title>Novel natural products biosynthetic potential of the class Ktedonobacteria.</title>
        <authorList>
            <person name="Zheng Y."/>
            <person name="Saitou A."/>
            <person name="Wang C.M."/>
            <person name="Toyoda A."/>
            <person name="Minakuchi Y."/>
            <person name="Sekiguchi Y."/>
            <person name="Ueda K."/>
            <person name="Takano H."/>
            <person name="Sakai Y."/>
            <person name="Yokota A."/>
            <person name="Yabe S."/>
        </authorList>
    </citation>
    <scope>NUCLEOTIDE SEQUENCE</scope>
    <source>
        <strain evidence="2">A3-2</strain>
    </source>
</reference>
<dbReference type="AlphaFoldDB" id="A0A455T3Y5"/>
<feature type="compositionally biased region" description="Basic and acidic residues" evidence="1">
    <location>
        <begin position="55"/>
        <end position="64"/>
    </location>
</feature>
<organism evidence="2">
    <name type="scientific">Thermogemmatispora argillosa</name>
    <dbReference type="NCBI Taxonomy" id="2045280"/>
    <lineage>
        <taxon>Bacteria</taxon>
        <taxon>Bacillati</taxon>
        <taxon>Chloroflexota</taxon>
        <taxon>Ktedonobacteria</taxon>
        <taxon>Thermogemmatisporales</taxon>
        <taxon>Thermogemmatisporaceae</taxon>
        <taxon>Thermogemmatispora</taxon>
    </lineage>
</organism>
<accession>A0A455T3Y5</accession>
<evidence type="ECO:0000256" key="1">
    <source>
        <dbReference type="SAM" id="MobiDB-lite"/>
    </source>
</evidence>
<gene>
    <name evidence="2" type="ORF">KTA_27290</name>
</gene>
<proteinExistence type="predicted"/>
<sequence length="64" mass="7119">MPGRVEKGERKKEPACESLANGVYSSQQQRSMICLLYCPEAADAESWSQPGSRQTDGETNERAR</sequence>
<protein>
    <submittedName>
        <fullName evidence="2">Uncharacterized protein</fullName>
    </submittedName>
</protein>
<evidence type="ECO:0000313" key="2">
    <source>
        <dbReference type="EMBL" id="BBH94530.1"/>
    </source>
</evidence>
<name>A0A455T3Y5_9CHLR</name>